<comment type="catalytic activity">
    <reaction evidence="9 10">
        <text>propanoyl-CoA + phosphate = propanoyl phosphate + CoA</text>
        <dbReference type="Rhea" id="RHEA:28046"/>
        <dbReference type="ChEBI" id="CHEBI:43474"/>
        <dbReference type="ChEBI" id="CHEBI:57287"/>
        <dbReference type="ChEBI" id="CHEBI:57392"/>
        <dbReference type="ChEBI" id="CHEBI:58933"/>
        <dbReference type="EC" id="2.3.1.222"/>
    </reaction>
</comment>
<dbReference type="NCBIfam" id="NF011652">
    <property type="entry name" value="PRK15070.1"/>
    <property type="match status" value="1"/>
</dbReference>
<organism evidence="11 12">
    <name type="scientific">Paenibacillus cremeus</name>
    <dbReference type="NCBI Taxonomy" id="2163881"/>
    <lineage>
        <taxon>Bacteria</taxon>
        <taxon>Bacillati</taxon>
        <taxon>Bacillota</taxon>
        <taxon>Bacilli</taxon>
        <taxon>Bacillales</taxon>
        <taxon>Paenibacillaceae</taxon>
        <taxon>Paenibacillus</taxon>
    </lineage>
</organism>
<evidence type="ECO:0000256" key="10">
    <source>
        <dbReference type="PIRNR" id="PIRNR010130"/>
    </source>
</evidence>
<dbReference type="AlphaFoldDB" id="A0A559KEM9"/>
<protein>
    <recommendedName>
        <fullName evidence="4 10">Phosphate propanoyltransferase</fullName>
        <ecNumber evidence="3 10">2.3.1.222</ecNumber>
    </recommendedName>
</protein>
<comment type="similarity">
    <text evidence="2 10">Belongs to the PduL family.</text>
</comment>
<keyword evidence="6" id="KW-0479">Metal-binding</keyword>
<sequence>MKQVPIGVSARHIHLSKEHIEQLFGAGYDLKPLKPLSQPGQFAAEETVMVTGPKGRFEKVRILGPARGKSQLEVSRTDAFALGMQPPVRESGNIEGTPGIKVTGPQGEVELAEGVIIAARHIHFHTEDAAKWGIVDKQKLTVRVEGERGLTFDNVVARVSDQYAMDMHIDTDEANAAGVQNGDLGVIIG</sequence>
<evidence type="ECO:0000256" key="6">
    <source>
        <dbReference type="ARBA" id="ARBA00022723"/>
    </source>
</evidence>
<name>A0A559KEM9_9BACL</name>
<comment type="cofactor">
    <cofactor evidence="1">
        <name>Zn(2+)</name>
        <dbReference type="ChEBI" id="CHEBI:29105"/>
    </cofactor>
</comment>
<reference evidence="11 12" key="1">
    <citation type="submission" date="2019-07" db="EMBL/GenBank/DDBJ databases">
        <authorList>
            <person name="Kim J."/>
        </authorList>
    </citation>
    <scope>NUCLEOTIDE SEQUENCE [LARGE SCALE GENOMIC DNA]</scope>
    <source>
        <strain evidence="11 12">JC52</strain>
    </source>
</reference>
<comment type="caution">
    <text evidence="11">The sequence shown here is derived from an EMBL/GenBank/DDBJ whole genome shotgun (WGS) entry which is preliminary data.</text>
</comment>
<dbReference type="PANTHER" id="PTHR39453">
    <property type="entry name" value="PHOSPHATE PROPANOYLTRANSFERASE"/>
    <property type="match status" value="1"/>
</dbReference>
<keyword evidence="5 10" id="KW-0808">Transferase</keyword>
<dbReference type="GO" id="GO:0051144">
    <property type="term" value="P:1,2-propanediol catabolic process"/>
    <property type="evidence" value="ECO:0007669"/>
    <property type="project" value="UniProtKB-UniPathway"/>
</dbReference>
<dbReference type="Pfam" id="PF06130">
    <property type="entry name" value="PTAC"/>
    <property type="match status" value="1"/>
</dbReference>
<keyword evidence="12" id="KW-1185">Reference proteome</keyword>
<evidence type="ECO:0000256" key="4">
    <source>
        <dbReference type="ARBA" id="ARBA00020837"/>
    </source>
</evidence>
<dbReference type="EC" id="2.3.1.222" evidence="3 10"/>
<dbReference type="GO" id="GO:0016747">
    <property type="term" value="F:acyltransferase activity, transferring groups other than amino-acyl groups"/>
    <property type="evidence" value="ECO:0007669"/>
    <property type="project" value="InterPro"/>
</dbReference>
<comment type="pathway">
    <text evidence="10">Polyol metabolism; 1,2-propanediol degradation.</text>
</comment>
<dbReference type="UniPathway" id="UPA00621"/>
<dbReference type="GO" id="GO:0046872">
    <property type="term" value="F:metal ion binding"/>
    <property type="evidence" value="ECO:0007669"/>
    <property type="project" value="UniProtKB-KW"/>
</dbReference>
<evidence type="ECO:0000256" key="8">
    <source>
        <dbReference type="ARBA" id="ARBA00023315"/>
    </source>
</evidence>
<evidence type="ECO:0000256" key="9">
    <source>
        <dbReference type="ARBA" id="ARBA00047589"/>
    </source>
</evidence>
<dbReference type="RefSeq" id="WP_144845131.1">
    <property type="nucleotide sequence ID" value="NZ_VNJI01000007.1"/>
</dbReference>
<gene>
    <name evidence="11" type="ORF">FPZ49_07530</name>
</gene>
<proteinExistence type="inferred from homology"/>
<evidence type="ECO:0000313" key="11">
    <source>
        <dbReference type="EMBL" id="TVY10577.1"/>
    </source>
</evidence>
<evidence type="ECO:0000313" key="12">
    <source>
        <dbReference type="Proteomes" id="UP000317036"/>
    </source>
</evidence>
<keyword evidence="8 10" id="KW-0012">Acyltransferase</keyword>
<dbReference type="EMBL" id="VNJI01000007">
    <property type="protein sequence ID" value="TVY10577.1"/>
    <property type="molecule type" value="Genomic_DNA"/>
</dbReference>
<dbReference type="OrthoDB" id="9784365at2"/>
<evidence type="ECO:0000256" key="7">
    <source>
        <dbReference type="ARBA" id="ARBA00022833"/>
    </source>
</evidence>
<keyword evidence="7" id="KW-0862">Zinc</keyword>
<evidence type="ECO:0000256" key="2">
    <source>
        <dbReference type="ARBA" id="ARBA00007342"/>
    </source>
</evidence>
<accession>A0A559KEM9</accession>
<evidence type="ECO:0000256" key="1">
    <source>
        <dbReference type="ARBA" id="ARBA00001947"/>
    </source>
</evidence>
<evidence type="ECO:0000256" key="5">
    <source>
        <dbReference type="ARBA" id="ARBA00022679"/>
    </source>
</evidence>
<comment type="function">
    <text evidence="10">Involved in 1,2-propanediol (1,2-PD) degradation by catalyzing the conversion of propanoyl-CoA to propanoyl-phosphate.</text>
</comment>
<dbReference type="PANTHER" id="PTHR39453:SF1">
    <property type="entry name" value="PHOSPHATE PROPANOYLTRANSFERASE"/>
    <property type="match status" value="1"/>
</dbReference>
<dbReference type="InterPro" id="IPR008300">
    <property type="entry name" value="PTAC"/>
</dbReference>
<dbReference type="PIRSF" id="PIRSF010130">
    <property type="entry name" value="PduL"/>
    <property type="match status" value="1"/>
</dbReference>
<dbReference type="Proteomes" id="UP000317036">
    <property type="component" value="Unassembled WGS sequence"/>
</dbReference>
<evidence type="ECO:0000256" key="3">
    <source>
        <dbReference type="ARBA" id="ARBA00012206"/>
    </source>
</evidence>